<organism evidence="6 7">
    <name type="scientific">Pristionchus mayeri</name>
    <dbReference type="NCBI Taxonomy" id="1317129"/>
    <lineage>
        <taxon>Eukaryota</taxon>
        <taxon>Metazoa</taxon>
        <taxon>Ecdysozoa</taxon>
        <taxon>Nematoda</taxon>
        <taxon>Chromadorea</taxon>
        <taxon>Rhabditida</taxon>
        <taxon>Rhabditina</taxon>
        <taxon>Diplogasteromorpha</taxon>
        <taxon>Diplogasteroidea</taxon>
        <taxon>Neodiplogasteridae</taxon>
        <taxon>Pristionchus</taxon>
    </lineage>
</organism>
<keyword evidence="3 4" id="KW-0378">Hydrolase</keyword>
<comment type="similarity">
    <text evidence="1 4">Belongs to the type-B carboxylesterase/lipase family.</text>
</comment>
<keyword evidence="2" id="KW-0719">Serine esterase</keyword>
<dbReference type="InterPro" id="IPR029058">
    <property type="entry name" value="AB_hydrolase_fold"/>
</dbReference>
<evidence type="ECO:0000313" key="7">
    <source>
        <dbReference type="Proteomes" id="UP001328107"/>
    </source>
</evidence>
<evidence type="ECO:0000259" key="5">
    <source>
        <dbReference type="Pfam" id="PF00135"/>
    </source>
</evidence>
<dbReference type="PANTHER" id="PTHR44590:SF3">
    <property type="entry name" value="CARBOXYLESTERASE TYPE B DOMAIN-CONTAINING PROTEIN"/>
    <property type="match status" value="1"/>
</dbReference>
<evidence type="ECO:0000256" key="3">
    <source>
        <dbReference type="ARBA" id="ARBA00022801"/>
    </source>
</evidence>
<dbReference type="PROSITE" id="PS00122">
    <property type="entry name" value="CARBOXYLESTERASE_B_1"/>
    <property type="match status" value="1"/>
</dbReference>
<dbReference type="PROSITE" id="PS00941">
    <property type="entry name" value="CARBOXYLESTERASE_B_2"/>
    <property type="match status" value="1"/>
</dbReference>
<name>A0AAN5CJT9_9BILA</name>
<dbReference type="SUPFAM" id="SSF53474">
    <property type="entry name" value="alpha/beta-Hydrolases"/>
    <property type="match status" value="1"/>
</dbReference>
<reference evidence="7" key="1">
    <citation type="submission" date="2022-10" db="EMBL/GenBank/DDBJ databases">
        <title>Genome assembly of Pristionchus species.</title>
        <authorList>
            <person name="Yoshida K."/>
            <person name="Sommer R.J."/>
        </authorList>
    </citation>
    <scope>NUCLEOTIDE SEQUENCE [LARGE SCALE GENOMIC DNA]</scope>
    <source>
        <strain evidence="7">RS5460</strain>
    </source>
</reference>
<feature type="non-terminal residue" evidence="6">
    <location>
        <position position="468"/>
    </location>
</feature>
<evidence type="ECO:0000256" key="4">
    <source>
        <dbReference type="RuleBase" id="RU361235"/>
    </source>
</evidence>
<accession>A0AAN5CJT9</accession>
<dbReference type="EMBL" id="BTRK01000004">
    <property type="protein sequence ID" value="GMR45753.1"/>
    <property type="molecule type" value="Genomic_DNA"/>
</dbReference>
<evidence type="ECO:0000256" key="1">
    <source>
        <dbReference type="ARBA" id="ARBA00005964"/>
    </source>
</evidence>
<dbReference type="Pfam" id="PF00135">
    <property type="entry name" value="COesterase"/>
    <property type="match status" value="1"/>
</dbReference>
<dbReference type="EC" id="3.1.1.-" evidence="4"/>
<dbReference type="Proteomes" id="UP001328107">
    <property type="component" value="Unassembled WGS sequence"/>
</dbReference>
<feature type="non-terminal residue" evidence="6">
    <location>
        <position position="1"/>
    </location>
</feature>
<dbReference type="AlphaFoldDB" id="A0AAN5CJT9"/>
<sequence length="468" mass="52417">PLSSSLGRYKLHAFPSRSYLFPRAVGKMTTEKQFPLSRIVQTAYGRVQGRRLISEGARQVDAFQGIPFAAPPIGELRFKKTQPPLPWSGVRETKGFSARAIQAPKFKQDYDVNGVPSEDCLYLNVFTPCWAPPTEGFPVMIFIHGGGFECGEAKTYGDEGICENIVTRGIVFITIHYRVGYLGFFTTCDSVCPGNMGLWDQTEALKWVQANIAAFGGDKNNVTVLGQSAGGASVDFLHLSPHSTGLFNKMICLAGSAEMRWANNENMPEQCRNKARRLGVTWDSNDELIAKLRKLPAEQFGVNILKREKEKNVFMETVVHIDGDFLPESIDALRVKAKPKPMITGVTREEGLLMMLFMQLDQRCADYFLKVMSYSANDNQPQLARALSRRLVGLDVGSEAYGKCLVNLVSDYFFNAGTLELCRKTVQLQKDPVFLYTFEHFNPEVMGFMIDAIPLKDVTHTCELFYLF</sequence>
<dbReference type="Gene3D" id="3.40.50.1820">
    <property type="entry name" value="alpha/beta hydrolase"/>
    <property type="match status" value="1"/>
</dbReference>
<feature type="domain" description="Carboxylesterase type B" evidence="5">
    <location>
        <begin position="38"/>
        <end position="468"/>
    </location>
</feature>
<dbReference type="GO" id="GO:0052689">
    <property type="term" value="F:carboxylic ester hydrolase activity"/>
    <property type="evidence" value="ECO:0007669"/>
    <property type="project" value="UniProtKB-KW"/>
</dbReference>
<proteinExistence type="inferred from homology"/>
<protein>
    <recommendedName>
        <fullName evidence="4">Carboxylic ester hydrolase</fullName>
        <ecNumber evidence="4">3.1.1.-</ecNumber>
    </recommendedName>
</protein>
<keyword evidence="7" id="KW-1185">Reference proteome</keyword>
<evidence type="ECO:0000256" key="2">
    <source>
        <dbReference type="ARBA" id="ARBA00022487"/>
    </source>
</evidence>
<dbReference type="InterPro" id="IPR019826">
    <property type="entry name" value="Carboxylesterase_B_AS"/>
</dbReference>
<comment type="caution">
    <text evidence="6">The sequence shown here is derived from an EMBL/GenBank/DDBJ whole genome shotgun (WGS) entry which is preliminary data.</text>
</comment>
<dbReference type="InterPro" id="IPR002018">
    <property type="entry name" value="CarbesteraseB"/>
</dbReference>
<gene>
    <name evidence="6" type="ORF">PMAYCL1PPCAC_15948</name>
</gene>
<dbReference type="PANTHER" id="PTHR44590">
    <property type="entry name" value="CARBOXYLIC ESTER HYDROLASE-RELATED"/>
    <property type="match status" value="1"/>
</dbReference>
<evidence type="ECO:0000313" key="6">
    <source>
        <dbReference type="EMBL" id="GMR45753.1"/>
    </source>
</evidence>
<dbReference type="InterPro" id="IPR019819">
    <property type="entry name" value="Carboxylesterase_B_CS"/>
</dbReference>